<protein>
    <submittedName>
        <fullName evidence="2">Uncharacterized protein</fullName>
    </submittedName>
</protein>
<dbReference type="EMBL" id="JNVN01001995">
    <property type="protein sequence ID" value="KHJ32547.1"/>
    <property type="molecule type" value="Genomic_DNA"/>
</dbReference>
<evidence type="ECO:0000313" key="2">
    <source>
        <dbReference type="EMBL" id="KHJ32547.1"/>
    </source>
</evidence>
<dbReference type="AlphaFoldDB" id="A0A0B1P1M9"/>
<proteinExistence type="predicted"/>
<evidence type="ECO:0000313" key="3">
    <source>
        <dbReference type="Proteomes" id="UP000030854"/>
    </source>
</evidence>
<accession>A0A0B1P1M9</accession>
<comment type="caution">
    <text evidence="2">The sequence shown here is derived from an EMBL/GenBank/DDBJ whole genome shotgun (WGS) entry which is preliminary data.</text>
</comment>
<evidence type="ECO:0000256" key="1">
    <source>
        <dbReference type="SAM" id="Phobius"/>
    </source>
</evidence>
<name>A0A0B1P1M9_UNCNE</name>
<reference evidence="2 3" key="1">
    <citation type="journal article" date="2014" name="BMC Genomics">
        <title>Adaptive genomic structural variation in the grape powdery mildew pathogen, Erysiphe necator.</title>
        <authorList>
            <person name="Jones L."/>
            <person name="Riaz S."/>
            <person name="Morales-Cruz A."/>
            <person name="Amrine K.C."/>
            <person name="McGuire B."/>
            <person name="Gubler W.D."/>
            <person name="Walker M.A."/>
            <person name="Cantu D."/>
        </authorList>
    </citation>
    <scope>NUCLEOTIDE SEQUENCE [LARGE SCALE GENOMIC DNA]</scope>
    <source>
        <strain evidence="3">c</strain>
    </source>
</reference>
<keyword evidence="1" id="KW-0472">Membrane</keyword>
<dbReference type="HOGENOM" id="CLU_103854_1_0_1"/>
<dbReference type="OMA" id="QVIASCF"/>
<keyword evidence="1" id="KW-1133">Transmembrane helix</keyword>
<dbReference type="Proteomes" id="UP000030854">
    <property type="component" value="Unassembled WGS sequence"/>
</dbReference>
<feature type="transmembrane region" description="Helical" evidence="1">
    <location>
        <begin position="12"/>
        <end position="31"/>
    </location>
</feature>
<gene>
    <name evidence="2" type="ORF">EV44_g0112</name>
</gene>
<keyword evidence="1" id="KW-0812">Transmembrane</keyword>
<keyword evidence="3" id="KW-1185">Reference proteome</keyword>
<sequence>MLLYSSQVSVTISSLIAFIFTVALFLSGYFLQQKTLHDLRAEIRPQLPRNVYGANLYLSREINKGNLYSEKLHWKNNPESEDTAFHQVVDATDDQVKNIGIGHENYDSILGASKWQKRMRKIKSLNEAAANMAKKVELHGKESASRQPFSPALSRAQRRKLIRSQILADGEGEIPQGYRRRHV</sequence>
<organism evidence="2 3">
    <name type="scientific">Uncinula necator</name>
    <name type="common">Grape powdery mildew</name>
    <dbReference type="NCBI Taxonomy" id="52586"/>
    <lineage>
        <taxon>Eukaryota</taxon>
        <taxon>Fungi</taxon>
        <taxon>Dikarya</taxon>
        <taxon>Ascomycota</taxon>
        <taxon>Pezizomycotina</taxon>
        <taxon>Leotiomycetes</taxon>
        <taxon>Erysiphales</taxon>
        <taxon>Erysiphaceae</taxon>
        <taxon>Erysiphe</taxon>
    </lineage>
</organism>